<accession>A0A2K3E7S0</accession>
<dbReference type="Proteomes" id="UP000006906">
    <property type="component" value="Chromosome 1"/>
</dbReference>
<dbReference type="KEGG" id="cre:CHLRE_01g046800v5"/>
<protein>
    <submittedName>
        <fullName evidence="1">Uncharacterized protein</fullName>
    </submittedName>
</protein>
<reference evidence="1 2" key="1">
    <citation type="journal article" date="2007" name="Science">
        <title>The Chlamydomonas genome reveals the evolution of key animal and plant functions.</title>
        <authorList>
            <person name="Merchant S.S."/>
            <person name="Prochnik S.E."/>
            <person name="Vallon O."/>
            <person name="Harris E.H."/>
            <person name="Karpowicz S.J."/>
            <person name="Witman G.B."/>
            <person name="Terry A."/>
            <person name="Salamov A."/>
            <person name="Fritz-Laylin L.K."/>
            <person name="Marechal-Drouard L."/>
            <person name="Marshall W.F."/>
            <person name="Qu L.H."/>
            <person name="Nelson D.R."/>
            <person name="Sanderfoot A.A."/>
            <person name="Spalding M.H."/>
            <person name="Kapitonov V.V."/>
            <person name="Ren Q."/>
            <person name="Ferris P."/>
            <person name="Lindquist E."/>
            <person name="Shapiro H."/>
            <person name="Lucas S.M."/>
            <person name="Grimwood J."/>
            <person name="Schmutz J."/>
            <person name="Cardol P."/>
            <person name="Cerutti H."/>
            <person name="Chanfreau G."/>
            <person name="Chen C.L."/>
            <person name="Cognat V."/>
            <person name="Croft M.T."/>
            <person name="Dent R."/>
            <person name="Dutcher S."/>
            <person name="Fernandez E."/>
            <person name="Fukuzawa H."/>
            <person name="Gonzalez-Ballester D."/>
            <person name="Gonzalez-Halphen D."/>
            <person name="Hallmann A."/>
            <person name="Hanikenne M."/>
            <person name="Hippler M."/>
            <person name="Inwood W."/>
            <person name="Jabbari K."/>
            <person name="Kalanon M."/>
            <person name="Kuras R."/>
            <person name="Lefebvre P.A."/>
            <person name="Lemaire S.D."/>
            <person name="Lobanov A.V."/>
            <person name="Lohr M."/>
            <person name="Manuell A."/>
            <person name="Meier I."/>
            <person name="Mets L."/>
            <person name="Mittag M."/>
            <person name="Mittelmeier T."/>
            <person name="Moroney J.V."/>
            <person name="Moseley J."/>
            <person name="Napoli C."/>
            <person name="Nedelcu A.M."/>
            <person name="Niyogi K."/>
            <person name="Novoselov S.V."/>
            <person name="Paulsen I.T."/>
            <person name="Pazour G."/>
            <person name="Purton S."/>
            <person name="Ral J.P."/>
            <person name="Riano-Pachon D.M."/>
            <person name="Riekhof W."/>
            <person name="Rymarquis L."/>
            <person name="Schroda M."/>
            <person name="Stern D."/>
            <person name="Umen J."/>
            <person name="Willows R."/>
            <person name="Wilson N."/>
            <person name="Zimmer S.L."/>
            <person name="Allmer J."/>
            <person name="Balk J."/>
            <person name="Bisova K."/>
            <person name="Chen C.J."/>
            <person name="Elias M."/>
            <person name="Gendler K."/>
            <person name="Hauser C."/>
            <person name="Lamb M.R."/>
            <person name="Ledford H."/>
            <person name="Long J.C."/>
            <person name="Minagawa J."/>
            <person name="Page M.D."/>
            <person name="Pan J."/>
            <person name="Pootakham W."/>
            <person name="Roje S."/>
            <person name="Rose A."/>
            <person name="Stahlberg E."/>
            <person name="Terauchi A.M."/>
            <person name="Yang P."/>
            <person name="Ball S."/>
            <person name="Bowler C."/>
            <person name="Dieckmann C.L."/>
            <person name="Gladyshev V.N."/>
            <person name="Green P."/>
            <person name="Jorgensen R."/>
            <person name="Mayfield S."/>
            <person name="Mueller-Roeber B."/>
            <person name="Rajamani S."/>
            <person name="Sayre R.T."/>
            <person name="Brokstein P."/>
            <person name="Dubchak I."/>
            <person name="Goodstein D."/>
            <person name="Hornick L."/>
            <person name="Huang Y.W."/>
            <person name="Jhaveri J."/>
            <person name="Luo Y."/>
            <person name="Martinez D."/>
            <person name="Ngau W.C."/>
            <person name="Otillar B."/>
            <person name="Poliakov A."/>
            <person name="Porter A."/>
            <person name="Szajkowski L."/>
            <person name="Werner G."/>
            <person name="Zhou K."/>
            <person name="Grigoriev I.V."/>
            <person name="Rokhsar D.S."/>
            <person name="Grossman A.R."/>
        </authorList>
    </citation>
    <scope>NUCLEOTIDE SEQUENCE [LARGE SCALE GENOMIC DNA]</scope>
    <source>
        <strain evidence="2">CC-503</strain>
    </source>
</reference>
<dbReference type="RefSeq" id="XP_042928811.1">
    <property type="nucleotide sequence ID" value="XM_043058898.1"/>
</dbReference>
<organism evidence="1 2">
    <name type="scientific">Chlamydomonas reinhardtii</name>
    <name type="common">Chlamydomonas smithii</name>
    <dbReference type="NCBI Taxonomy" id="3055"/>
    <lineage>
        <taxon>Eukaryota</taxon>
        <taxon>Viridiplantae</taxon>
        <taxon>Chlorophyta</taxon>
        <taxon>core chlorophytes</taxon>
        <taxon>Chlorophyceae</taxon>
        <taxon>CS clade</taxon>
        <taxon>Chlamydomonadales</taxon>
        <taxon>Chlamydomonadaceae</taxon>
        <taxon>Chlamydomonas</taxon>
    </lineage>
</organism>
<dbReference type="AlphaFoldDB" id="A0A2K3E7S0"/>
<gene>
    <name evidence="1" type="ORF">CHLRE_01g046800v5</name>
</gene>
<evidence type="ECO:0000313" key="2">
    <source>
        <dbReference type="Proteomes" id="UP000006906"/>
    </source>
</evidence>
<keyword evidence="2" id="KW-1185">Reference proteome</keyword>
<dbReference type="GeneID" id="66052147"/>
<dbReference type="EMBL" id="CM008962">
    <property type="protein sequence ID" value="PNW88834.1"/>
    <property type="molecule type" value="Genomic_DNA"/>
</dbReference>
<name>A0A2K3E7S0_CHLRE</name>
<dbReference type="Gramene" id="PNW88834">
    <property type="protein sequence ID" value="PNW88834"/>
    <property type="gene ID" value="CHLRE_01g046800v5"/>
</dbReference>
<evidence type="ECO:0000313" key="1">
    <source>
        <dbReference type="EMBL" id="PNW88834.1"/>
    </source>
</evidence>
<dbReference type="InParanoid" id="A0A2K3E7S0"/>
<sequence>MLAPPAGWLYGNYCHSRRQGFLSHVFSSSHRRHPDQSGPVHGLEGIVTRRHALAPLRPGLPAGRGHAAAAGGPHAALAAGRGGVDRAVQPHVPRRLQPRHRPARLLLPVAHRLGVLHLLHLHRLRAHDCVGVLELEDHAQAPPRLAPHPPRPPLRRVGLEPCARERTAGAVGV</sequence>
<proteinExistence type="predicted"/>